<feature type="compositionally biased region" description="Basic and acidic residues" evidence="2">
    <location>
        <begin position="80"/>
        <end position="120"/>
    </location>
</feature>
<feature type="region of interest" description="Disordered" evidence="2">
    <location>
        <begin position="1"/>
        <end position="156"/>
    </location>
</feature>
<evidence type="ECO:0000313" key="4">
    <source>
        <dbReference type="Proteomes" id="UP000001402"/>
    </source>
</evidence>
<feature type="compositionally biased region" description="Basic and acidic residues" evidence="2">
    <location>
        <begin position="52"/>
        <end position="70"/>
    </location>
</feature>
<dbReference type="AlphaFoldDB" id="E6VFM1"/>
<gene>
    <name evidence="3" type="ordered locus">Rpdx1_2522</name>
</gene>
<feature type="coiled-coil region" evidence="1">
    <location>
        <begin position="258"/>
        <end position="285"/>
    </location>
</feature>
<dbReference type="Proteomes" id="UP000001402">
    <property type="component" value="Chromosome"/>
</dbReference>
<evidence type="ECO:0000313" key="3">
    <source>
        <dbReference type="EMBL" id="ADU44113.1"/>
    </source>
</evidence>
<evidence type="ECO:0000256" key="1">
    <source>
        <dbReference type="SAM" id="Coils"/>
    </source>
</evidence>
<dbReference type="KEGG" id="rpx:Rpdx1_2522"/>
<evidence type="ECO:0000256" key="2">
    <source>
        <dbReference type="SAM" id="MobiDB-lite"/>
    </source>
</evidence>
<accession>E6VFM1</accession>
<dbReference type="BioCyc" id="RPAL652103:RPDX1_RS12415-MONOMER"/>
<dbReference type="HOGENOM" id="CLU_696125_0_0_5"/>
<protein>
    <submittedName>
        <fullName evidence="3">Uncharacterized protein</fullName>
    </submittedName>
</protein>
<dbReference type="EMBL" id="CP002418">
    <property type="protein sequence ID" value="ADU44113.1"/>
    <property type="molecule type" value="Genomic_DNA"/>
</dbReference>
<organism evidence="3 4">
    <name type="scientific">Rhodopseudomonas palustris (strain DX-1)</name>
    <dbReference type="NCBI Taxonomy" id="652103"/>
    <lineage>
        <taxon>Bacteria</taxon>
        <taxon>Pseudomonadati</taxon>
        <taxon>Pseudomonadota</taxon>
        <taxon>Alphaproteobacteria</taxon>
        <taxon>Hyphomicrobiales</taxon>
        <taxon>Nitrobacteraceae</taxon>
        <taxon>Rhodopseudomonas</taxon>
    </lineage>
</organism>
<name>E6VFM1_RHOPX</name>
<reference evidence="3" key="1">
    <citation type="submission" date="2010-12" db="EMBL/GenBank/DDBJ databases">
        <title>Complete sequence of Rhodopseudomonas palustris DX-1.</title>
        <authorList>
            <consortium name="US DOE Joint Genome Institute"/>
            <person name="Lucas S."/>
            <person name="Copeland A."/>
            <person name="Lapidus A."/>
            <person name="Cheng J.-F."/>
            <person name="Goodwin L."/>
            <person name="Pitluck S."/>
            <person name="Misra M."/>
            <person name="Chertkov O."/>
            <person name="Detter J.C."/>
            <person name="Han C."/>
            <person name="Tapia R."/>
            <person name="Land M."/>
            <person name="Hauser L."/>
            <person name="Kyrpides N."/>
            <person name="Ivanova N."/>
            <person name="Ovchinnikova G."/>
            <person name="Logan B."/>
            <person name="Oda Y."/>
            <person name="Harwood C."/>
            <person name="Woyke T."/>
        </authorList>
    </citation>
    <scope>NUCLEOTIDE SEQUENCE [LARGE SCALE GENOMIC DNA]</scope>
    <source>
        <strain evidence="3">DX-1</strain>
    </source>
</reference>
<feature type="compositionally biased region" description="Low complexity" evidence="2">
    <location>
        <begin position="8"/>
        <end position="25"/>
    </location>
</feature>
<sequence length="411" mass="43202">MDIDTGGAAAPTEPVDAPVAEEVVSPPNPISTESDSEAAPEPKGKTPSIDEALDRAAAKVEAKAKAKGESEGDQPAEAGKPARAEDGRFAAKEATPKDGAKDDKAPKDAAKPEPKSDDQAAAKPPGEAAQNGDQTSKPPAADPAKHPAPARFSTDAKAVWDAAPEPVRAEVARMERELSAGIEKYRTRAERDEQLEEFHQLASRSGTDVKTALTKYTNMETLLRQNPLRGLEEVCANIGVSLKDVAQIVLGQTPNQERSQAEATIRDLRNQVAGLQQQIAGVTDRFVQQDQRAIEARVAEWAADKPLFEVLAPHIAEEMKASGGRDLDQAYQAVLQKHPQLAALASPPPAADPATIKPAASEAPAAPDPEAQTRKGSKSITGAPSAGLTPGAKRRLPSIDEAIDAAFAARG</sequence>
<dbReference type="OrthoDB" id="8101096at2"/>
<feature type="region of interest" description="Disordered" evidence="2">
    <location>
        <begin position="344"/>
        <end position="395"/>
    </location>
</feature>
<dbReference type="STRING" id="652103.Rpdx1_2522"/>
<dbReference type="eggNOG" id="ENOG50333PC">
    <property type="taxonomic scope" value="Bacteria"/>
</dbReference>
<proteinExistence type="predicted"/>
<feature type="compositionally biased region" description="Low complexity" evidence="2">
    <location>
        <begin position="352"/>
        <end position="370"/>
    </location>
</feature>
<keyword evidence="1" id="KW-0175">Coiled coil</keyword>